<dbReference type="Proteomes" id="UP000694416">
    <property type="component" value="Unplaced"/>
</dbReference>
<evidence type="ECO:0000313" key="4">
    <source>
        <dbReference type="Ensembl" id="ENSPTEP00000011601.1"/>
    </source>
</evidence>
<reference evidence="4" key="2">
    <citation type="submission" date="2025-09" db="UniProtKB">
        <authorList>
            <consortium name="Ensembl"/>
        </authorList>
    </citation>
    <scope>IDENTIFICATION</scope>
</reference>
<dbReference type="Gene3D" id="1.10.8.270">
    <property type="entry name" value="putative rabgap domain of human tbc1 domain family member 14 like domains"/>
    <property type="match status" value="1"/>
</dbReference>
<dbReference type="GO" id="GO:0005096">
    <property type="term" value="F:GTPase activator activity"/>
    <property type="evidence" value="ECO:0007669"/>
    <property type="project" value="UniProtKB-KW"/>
</dbReference>
<evidence type="ECO:0000313" key="5">
    <source>
        <dbReference type="Proteomes" id="UP000694416"/>
    </source>
</evidence>
<keyword evidence="5" id="KW-1185">Reference proteome</keyword>
<dbReference type="SUPFAM" id="SSF47923">
    <property type="entry name" value="Ypt/Rab-GAP domain of gyp1p"/>
    <property type="match status" value="2"/>
</dbReference>
<dbReference type="Gene3D" id="1.10.472.80">
    <property type="entry name" value="Ypt/Rab-GAP domain of gyp1p, domain 3"/>
    <property type="match status" value="1"/>
</dbReference>
<proteinExistence type="predicted"/>
<dbReference type="Ensembl" id="ENSPTET00000017514.1">
    <property type="protein sequence ID" value="ENSPTEP00000011601.1"/>
    <property type="gene ID" value="ENSPTEG00000013070.1"/>
</dbReference>
<evidence type="ECO:0000259" key="3">
    <source>
        <dbReference type="PROSITE" id="PS50086"/>
    </source>
</evidence>
<dbReference type="SMART" id="SM00164">
    <property type="entry name" value="TBC"/>
    <property type="match status" value="1"/>
</dbReference>
<organism evidence="4 5">
    <name type="scientific">Piliocolobus tephrosceles</name>
    <name type="common">Ugandan red Colobus</name>
    <dbReference type="NCBI Taxonomy" id="591936"/>
    <lineage>
        <taxon>Eukaryota</taxon>
        <taxon>Metazoa</taxon>
        <taxon>Chordata</taxon>
        <taxon>Craniata</taxon>
        <taxon>Vertebrata</taxon>
        <taxon>Euteleostomi</taxon>
        <taxon>Mammalia</taxon>
        <taxon>Eutheria</taxon>
        <taxon>Euarchontoglires</taxon>
        <taxon>Primates</taxon>
        <taxon>Haplorrhini</taxon>
        <taxon>Catarrhini</taxon>
        <taxon>Cercopithecidae</taxon>
        <taxon>Colobinae</taxon>
        <taxon>Piliocolobus</taxon>
    </lineage>
</organism>
<keyword evidence="1" id="KW-0343">GTPase activation</keyword>
<dbReference type="GO" id="GO:0006886">
    <property type="term" value="P:intracellular protein transport"/>
    <property type="evidence" value="ECO:0007669"/>
    <property type="project" value="TreeGrafter"/>
</dbReference>
<dbReference type="PANTHER" id="PTHR22957">
    <property type="entry name" value="TBC1 DOMAIN FAMILY MEMBER GTPASE-ACTIVATING PROTEIN"/>
    <property type="match status" value="1"/>
</dbReference>
<feature type="compositionally biased region" description="Acidic residues" evidence="2">
    <location>
        <begin position="244"/>
        <end position="260"/>
    </location>
</feature>
<feature type="domain" description="Rab-GAP TBC" evidence="3">
    <location>
        <begin position="91"/>
        <end position="394"/>
    </location>
</feature>
<name>A0A8C9GYC8_9PRIM</name>
<dbReference type="Pfam" id="PF00566">
    <property type="entry name" value="RabGAP-TBC"/>
    <property type="match status" value="1"/>
</dbReference>
<dbReference type="InterPro" id="IPR000195">
    <property type="entry name" value="Rab-GAP-TBC_dom"/>
</dbReference>
<evidence type="ECO:0000256" key="2">
    <source>
        <dbReference type="SAM" id="MobiDB-lite"/>
    </source>
</evidence>
<dbReference type="PROSITE" id="PS50086">
    <property type="entry name" value="TBC_RABGAP"/>
    <property type="match status" value="1"/>
</dbReference>
<dbReference type="AlphaFoldDB" id="A0A8C9GYC8"/>
<protein>
    <recommendedName>
        <fullName evidence="3">Rab-GAP TBC domain-containing protein</fullName>
    </recommendedName>
</protein>
<dbReference type="PANTHER" id="PTHR22957:SF27">
    <property type="entry name" value="TBC1 DOMAIN FAMILY MEMBER 13"/>
    <property type="match status" value="1"/>
</dbReference>
<dbReference type="InterPro" id="IPR035969">
    <property type="entry name" value="Rab-GAP_TBC_sf"/>
</dbReference>
<reference evidence="4" key="1">
    <citation type="submission" date="2025-08" db="UniProtKB">
        <authorList>
            <consortium name="Ensembl"/>
        </authorList>
    </citation>
    <scope>IDENTIFICATION</scope>
</reference>
<evidence type="ECO:0000256" key="1">
    <source>
        <dbReference type="ARBA" id="ARBA00022468"/>
    </source>
</evidence>
<accession>A0A8C9GYC8</accession>
<feature type="region of interest" description="Disordered" evidence="2">
    <location>
        <begin position="244"/>
        <end position="269"/>
    </location>
</feature>
<sequence>MHGNNILEELNDINFDVFLSSCALVNKGYMLPSKNNLDDTSVNTAGPLNSCVERDRDRNIISNTDGYNDSPIKKNSVILLLAKGILNNSTNSNILFRRVYWPLLLGVYNYNTLDNLTKEVQKKRNMYKRDKEEYIIKQTNLNIQKLDPQIFHPLSSDDKNPWTLKQKNQELKEQIKQDILRTYSEKKIFQNEKIRDALNKILFIWAKKNPNMSYKQGMNEIVAILFIIIYREQVNNDYFNFEEKEEQDDEEEQEQEQEQEQEPKNKQTAEKCNNNNKYYYKNYCILFDKEEIESDTYILFDHLMSMGMKYLFKSTEEKKAQASKNLSCKTVLLQKCTYVFHKLLKNSDKQLYNHLISLSIEPQIFLLRWIRLFYCREFQIDDTVVLWDNIFADCYLTNCEHGFEFDFQGDTIEVAHTITNIFPMVDYFSIAMILFIRSFLLESDENDCLKRLFNYPPVENIKILIDFCFLIKSKNEEKEKHNSNKKKINLILSPNDSNMSGDITNVGYVNSNLHSIKNNTLRPFNSLDNRPNNGVNNLTNQNMIERNKYNSNSNNIIDQIAVDRNKYNNFSSNKITTGRLIDTNKYDFFSSNKITTEKVTDINKYNSNNVKIFNLNEEVQYNNTLNNKMSNIQNKLNKIIYNLNNLSLHIVNKNERVEMQ</sequence>
<dbReference type="FunFam" id="1.10.8.270:FF:000031">
    <property type="entry name" value="TBC1 domain family member 5"/>
    <property type="match status" value="1"/>
</dbReference>